<evidence type="ECO:0000313" key="2">
    <source>
        <dbReference type="EMBL" id="KAK5170608.1"/>
    </source>
</evidence>
<evidence type="ECO:0000256" key="1">
    <source>
        <dbReference type="SAM" id="Phobius"/>
    </source>
</evidence>
<comment type="caution">
    <text evidence="2">The sequence shown here is derived from an EMBL/GenBank/DDBJ whole genome shotgun (WGS) entry which is preliminary data.</text>
</comment>
<keyword evidence="3" id="KW-1185">Reference proteome</keyword>
<reference evidence="2 3" key="1">
    <citation type="submission" date="2023-08" db="EMBL/GenBank/DDBJ databases">
        <title>Black Yeasts Isolated from many extreme environments.</title>
        <authorList>
            <person name="Coleine C."/>
            <person name="Stajich J.E."/>
            <person name="Selbmann L."/>
        </authorList>
    </citation>
    <scope>NUCLEOTIDE SEQUENCE [LARGE SCALE GENOMIC DNA]</scope>
    <source>
        <strain evidence="2 3">CCFEE 5935</strain>
    </source>
</reference>
<dbReference type="GeneID" id="89926541"/>
<organism evidence="2 3">
    <name type="scientific">Saxophila tyrrhenica</name>
    <dbReference type="NCBI Taxonomy" id="1690608"/>
    <lineage>
        <taxon>Eukaryota</taxon>
        <taxon>Fungi</taxon>
        <taxon>Dikarya</taxon>
        <taxon>Ascomycota</taxon>
        <taxon>Pezizomycotina</taxon>
        <taxon>Dothideomycetes</taxon>
        <taxon>Dothideomycetidae</taxon>
        <taxon>Mycosphaerellales</taxon>
        <taxon>Extremaceae</taxon>
        <taxon>Saxophila</taxon>
    </lineage>
</organism>
<feature type="transmembrane region" description="Helical" evidence="1">
    <location>
        <begin position="136"/>
        <end position="167"/>
    </location>
</feature>
<evidence type="ECO:0000313" key="3">
    <source>
        <dbReference type="Proteomes" id="UP001337655"/>
    </source>
</evidence>
<proteinExistence type="predicted"/>
<dbReference type="RefSeq" id="XP_064659806.1">
    <property type="nucleotide sequence ID" value="XM_064802445.1"/>
</dbReference>
<dbReference type="EMBL" id="JAVRRT010000007">
    <property type="protein sequence ID" value="KAK5170608.1"/>
    <property type="molecule type" value="Genomic_DNA"/>
</dbReference>
<name>A0AAV9PC31_9PEZI</name>
<accession>A0AAV9PC31</accession>
<gene>
    <name evidence="2" type="ORF">LTR77_005197</name>
</gene>
<keyword evidence="1" id="KW-0472">Membrane</keyword>
<keyword evidence="1" id="KW-1133">Transmembrane helix</keyword>
<dbReference type="AlphaFoldDB" id="A0AAV9PC31"/>
<dbReference type="Proteomes" id="UP001337655">
    <property type="component" value="Unassembled WGS sequence"/>
</dbReference>
<protein>
    <submittedName>
        <fullName evidence="2">Uncharacterized protein</fullName>
    </submittedName>
</protein>
<keyword evidence="1" id="KW-0812">Transmembrane</keyword>
<sequence>MSVMEDDHLSEVAELLCISKPGRGKYRCLAKMQTKKTRCTNQIAVQSQQEACTILPKIRRAMYLKPEELQGDLRRLAKILICHCRSHQQQASQITDRWYKILVCRPNQKKCSRCSHKFIDNSYDLWQWPPEPWRTLIALAVYGSIFAVASWGLIIGIVGGFALLWALAGRRRVGPKKQFLGQDDLECCVRADRPHEWSRPWSA</sequence>